<reference evidence="12" key="1">
    <citation type="submission" date="2024-10" db="EMBL/GenBank/DDBJ databases">
        <authorList>
            <person name="Ryan C."/>
        </authorList>
    </citation>
    <scope>NUCLEOTIDE SEQUENCE [LARGE SCALE GENOMIC DNA]</scope>
</reference>
<evidence type="ECO:0000256" key="10">
    <source>
        <dbReference type="SAM" id="MobiDB-lite"/>
    </source>
</evidence>
<evidence type="ECO:0000256" key="1">
    <source>
        <dbReference type="ARBA" id="ARBA00004123"/>
    </source>
</evidence>
<keyword evidence="5" id="KW-0805">Transcription regulation</keyword>
<dbReference type="AlphaFoldDB" id="A0ABC9F3K1"/>
<evidence type="ECO:0000256" key="5">
    <source>
        <dbReference type="ARBA" id="ARBA00023015"/>
    </source>
</evidence>
<accession>A0ABC9F3K1</accession>
<dbReference type="PANTHER" id="PTHR46481">
    <property type="entry name" value="ZINC FINGER BED DOMAIN-CONTAINING PROTEIN 4"/>
    <property type="match status" value="1"/>
</dbReference>
<dbReference type="Pfam" id="PF02892">
    <property type="entry name" value="zf-BED"/>
    <property type="match status" value="1"/>
</dbReference>
<dbReference type="InterPro" id="IPR003656">
    <property type="entry name" value="Znf_BED"/>
</dbReference>
<feature type="compositionally biased region" description="Polar residues" evidence="10">
    <location>
        <begin position="1"/>
        <end position="15"/>
    </location>
</feature>
<dbReference type="InterPro" id="IPR012337">
    <property type="entry name" value="RNaseH-like_sf"/>
</dbReference>
<gene>
    <name evidence="12" type="ORF">URODEC1_LOCUS101059</name>
</gene>
<organism evidence="12 13">
    <name type="scientific">Urochloa decumbens</name>
    <dbReference type="NCBI Taxonomy" id="240449"/>
    <lineage>
        <taxon>Eukaryota</taxon>
        <taxon>Viridiplantae</taxon>
        <taxon>Streptophyta</taxon>
        <taxon>Embryophyta</taxon>
        <taxon>Tracheophyta</taxon>
        <taxon>Spermatophyta</taxon>
        <taxon>Magnoliopsida</taxon>
        <taxon>Liliopsida</taxon>
        <taxon>Poales</taxon>
        <taxon>Poaceae</taxon>
        <taxon>PACMAD clade</taxon>
        <taxon>Panicoideae</taxon>
        <taxon>Panicodae</taxon>
        <taxon>Paniceae</taxon>
        <taxon>Melinidinae</taxon>
        <taxon>Urochloa</taxon>
    </lineage>
</organism>
<dbReference type="GO" id="GO:0008270">
    <property type="term" value="F:zinc ion binding"/>
    <property type="evidence" value="ECO:0007669"/>
    <property type="project" value="UniProtKB-KW"/>
</dbReference>
<dbReference type="GO" id="GO:0005634">
    <property type="term" value="C:nucleus"/>
    <property type="evidence" value="ECO:0007669"/>
    <property type="project" value="UniProtKB-SubCell"/>
</dbReference>
<dbReference type="InterPro" id="IPR036236">
    <property type="entry name" value="Znf_C2H2_sf"/>
</dbReference>
<keyword evidence="13" id="KW-1185">Reference proteome</keyword>
<keyword evidence="6" id="KW-0238">DNA-binding</keyword>
<evidence type="ECO:0000313" key="12">
    <source>
        <dbReference type="EMBL" id="CAL5067555.1"/>
    </source>
</evidence>
<evidence type="ECO:0000256" key="4">
    <source>
        <dbReference type="ARBA" id="ARBA00022833"/>
    </source>
</evidence>
<name>A0ABC9F3K1_9POAL</name>
<dbReference type="Pfam" id="PF05699">
    <property type="entry name" value="Dimer_Tnp_hAT"/>
    <property type="match status" value="1"/>
</dbReference>
<keyword evidence="2" id="KW-0479">Metal-binding</keyword>
<evidence type="ECO:0000256" key="8">
    <source>
        <dbReference type="ARBA" id="ARBA00023242"/>
    </source>
</evidence>
<dbReference type="Proteomes" id="UP001497457">
    <property type="component" value="Chromosome 5rd"/>
</dbReference>
<dbReference type="EMBL" id="OZ075115">
    <property type="protein sequence ID" value="CAL5067555.1"/>
    <property type="molecule type" value="Genomic_DNA"/>
</dbReference>
<keyword evidence="3 9" id="KW-0863">Zinc-finger</keyword>
<dbReference type="GO" id="GO:0003677">
    <property type="term" value="F:DNA binding"/>
    <property type="evidence" value="ECO:0007669"/>
    <property type="project" value="UniProtKB-KW"/>
</dbReference>
<dbReference type="SUPFAM" id="SSF57667">
    <property type="entry name" value="beta-beta-alpha zinc fingers"/>
    <property type="match status" value="1"/>
</dbReference>
<protein>
    <recommendedName>
        <fullName evidence="11">BED-type domain-containing protein</fullName>
    </recommendedName>
</protein>
<dbReference type="SUPFAM" id="SSF53098">
    <property type="entry name" value="Ribonuclease H-like"/>
    <property type="match status" value="1"/>
</dbReference>
<dbReference type="PROSITE" id="PS50808">
    <property type="entry name" value="ZF_BED"/>
    <property type="match status" value="1"/>
</dbReference>
<evidence type="ECO:0000259" key="11">
    <source>
        <dbReference type="PROSITE" id="PS50808"/>
    </source>
</evidence>
<keyword evidence="4" id="KW-0862">Zinc</keyword>
<evidence type="ECO:0000256" key="7">
    <source>
        <dbReference type="ARBA" id="ARBA00023163"/>
    </source>
</evidence>
<dbReference type="SMART" id="SM00614">
    <property type="entry name" value="ZnF_BED"/>
    <property type="match status" value="1"/>
</dbReference>
<proteinExistence type="predicted"/>
<dbReference type="InterPro" id="IPR052035">
    <property type="entry name" value="ZnF_BED_domain_contain"/>
</dbReference>
<sequence>METPASSAQPEQVSQPSPPAPGEEAAPPANEVIAIDDEADDEPTDDGTAGVTHSRGSTRKLTSAVWKDFKRVCDDDGVWKAKCNHCGKKLSAATRNGTNHLRTHLKICIYRKKPGEKVQTNLRFASSEKGTVAVENYVFDQDVARKTLYTMITLHEYPLSIVDHHGFRQFVSALQPLFKIGTRNTIRKGILNCYDVEKRKARMFLQKLNCRVAITTDLWTADNQKRGYMAVTGHFIDDSWTLRSCILRFVYVPCPHTGEAICDALLKCLQSWDLDCRVSTVTLDNCSVNDNMIGLMEARLGEEIHCKNKREHCLLDCLLDCKNKSYELLTELMNEYQGEIDQAGVGTSSYGASSSTVSAAAVLTIFKTLAATKKTSSLIKAKNELDRYLDEEPLPHDENEYFDVLGWWKVAGTRFPTLRLIARDILAIPITTVASESAFSTSGRILSEHRSRLTPQILEALMCSQSWFRHNLKGQDDGKIDTFWSCLEDIEEEMKDEPCISSVDSE</sequence>
<keyword evidence="7" id="KW-0804">Transcription</keyword>
<feature type="compositionally biased region" description="Acidic residues" evidence="10">
    <location>
        <begin position="34"/>
        <end position="45"/>
    </location>
</feature>
<dbReference type="PANTHER" id="PTHR46481:SF11">
    <property type="entry name" value="ZINC FINGER BED DOMAIN-CONTAINING PROTEIN RICESLEEPER 2-LIKE"/>
    <property type="match status" value="1"/>
</dbReference>
<feature type="domain" description="BED-type" evidence="11">
    <location>
        <begin position="60"/>
        <end position="120"/>
    </location>
</feature>
<dbReference type="InterPro" id="IPR008906">
    <property type="entry name" value="HATC_C_dom"/>
</dbReference>
<evidence type="ECO:0000313" key="13">
    <source>
        <dbReference type="Proteomes" id="UP001497457"/>
    </source>
</evidence>
<evidence type="ECO:0000256" key="3">
    <source>
        <dbReference type="ARBA" id="ARBA00022771"/>
    </source>
</evidence>
<keyword evidence="8" id="KW-0539">Nucleus</keyword>
<feature type="region of interest" description="Disordered" evidence="10">
    <location>
        <begin position="1"/>
        <end position="57"/>
    </location>
</feature>
<evidence type="ECO:0000256" key="9">
    <source>
        <dbReference type="PROSITE-ProRule" id="PRU00027"/>
    </source>
</evidence>
<dbReference type="SUPFAM" id="SSF140996">
    <property type="entry name" value="Hermes dimerisation domain"/>
    <property type="match status" value="1"/>
</dbReference>
<comment type="subcellular location">
    <subcellularLocation>
        <location evidence="1">Nucleus</location>
    </subcellularLocation>
</comment>
<evidence type="ECO:0000256" key="6">
    <source>
        <dbReference type="ARBA" id="ARBA00023125"/>
    </source>
</evidence>
<evidence type="ECO:0000256" key="2">
    <source>
        <dbReference type="ARBA" id="ARBA00022723"/>
    </source>
</evidence>